<dbReference type="Proteomes" id="UP000182719">
    <property type="component" value="Unassembled WGS sequence"/>
</dbReference>
<evidence type="ECO:0000313" key="5">
    <source>
        <dbReference type="Proteomes" id="UP000182719"/>
    </source>
</evidence>
<evidence type="ECO:0000259" key="2">
    <source>
        <dbReference type="Pfam" id="PF00501"/>
    </source>
</evidence>
<name>A0A1H7YMW6_STIAU</name>
<dbReference type="InterPro" id="IPR045851">
    <property type="entry name" value="AMP-bd_C_sf"/>
</dbReference>
<organism evidence="4 5">
    <name type="scientific">Stigmatella aurantiaca</name>
    <dbReference type="NCBI Taxonomy" id="41"/>
    <lineage>
        <taxon>Bacteria</taxon>
        <taxon>Pseudomonadati</taxon>
        <taxon>Myxococcota</taxon>
        <taxon>Myxococcia</taxon>
        <taxon>Myxococcales</taxon>
        <taxon>Cystobacterineae</taxon>
        <taxon>Archangiaceae</taxon>
        <taxon>Stigmatella</taxon>
    </lineage>
</organism>
<dbReference type="PANTHER" id="PTHR22754:SF32">
    <property type="entry name" value="DISCO-INTERACTING PROTEIN 2"/>
    <property type="match status" value="1"/>
</dbReference>
<dbReference type="GO" id="GO:0070566">
    <property type="term" value="F:adenylyltransferase activity"/>
    <property type="evidence" value="ECO:0007669"/>
    <property type="project" value="TreeGrafter"/>
</dbReference>
<dbReference type="PANTHER" id="PTHR22754">
    <property type="entry name" value="DISCO-INTERACTING PROTEIN 2 DIP2 -RELATED"/>
    <property type="match status" value="1"/>
</dbReference>
<sequence>MLDVIQRLAGTDARRGLYLVEDFFTPPVLLPYARFPARVAACAEHFRAQGIQRGDHVVLPFETTEAALFSLFGLMEVGAIPLSVKPYILSTPRQGYREFLGRLSERYPVHRILDVPSLGELELPLRRVPLPPAGAHLEGVRLREMGPGELAFVQFSSGSTSFPKGVPITQRNLLANLRMISQHDGRTAEDRGVMWLPLYHDMGLIGLLTCIYAGVDAYVSQPVSFLMDPMGWLEFMSERRATLSVIPNFAIDYALKTMRELEPKHLARVELSALRNVYLGSEPINIPNLELFTEMLAPRGLRREAIKPCYGMAEAVLMVACVGRDEAWRAVTAPNGQQAISVGRPLAEFEVRLRTEDGALCGERELGEIELKGGSLADSYYTDERPLRNGEGYYPSGDLGFLQDGELFITGRINDRIKVNGQSYFSSDFEQAIEQLPFIRPGRSVVIQTQGRVVVLAEVSHAAALKQRAQSQLQVCEKLLAVVGVSVAQEDVLFIRYGQLQKTSSGKLQRRAITEAYVQGQIRIATPMELRADWLRMRAQRLFFGSLLDVRKRGPVAALWRWLSAPRGKRADPRGWRGTGDRRPGG</sequence>
<dbReference type="InterPro" id="IPR020845">
    <property type="entry name" value="AMP-binding_CS"/>
</dbReference>
<dbReference type="GO" id="GO:0005886">
    <property type="term" value="C:plasma membrane"/>
    <property type="evidence" value="ECO:0007669"/>
    <property type="project" value="TreeGrafter"/>
</dbReference>
<comment type="similarity">
    <text evidence="1">Belongs to the ATP-dependent AMP-binding enzyme family.</text>
</comment>
<reference evidence="5" key="1">
    <citation type="submission" date="2016-10" db="EMBL/GenBank/DDBJ databases">
        <authorList>
            <person name="Varghese N."/>
            <person name="Submissions S."/>
        </authorList>
    </citation>
    <scope>NUCLEOTIDE SEQUENCE [LARGE SCALE GENOMIC DNA]</scope>
    <source>
        <strain evidence="5">DSM 17044</strain>
    </source>
</reference>
<dbReference type="InterPro" id="IPR000873">
    <property type="entry name" value="AMP-dep_synth/lig_dom"/>
</dbReference>
<dbReference type="Pfam" id="PF00501">
    <property type="entry name" value="AMP-binding"/>
    <property type="match status" value="1"/>
</dbReference>
<evidence type="ECO:0000256" key="1">
    <source>
        <dbReference type="ARBA" id="ARBA00006432"/>
    </source>
</evidence>
<feature type="domain" description="AMP-binding enzyme C-terminal" evidence="3">
    <location>
        <begin position="414"/>
        <end position="525"/>
    </location>
</feature>
<dbReference type="Gene3D" id="3.40.50.12780">
    <property type="entry name" value="N-terminal domain of ligase-like"/>
    <property type="match status" value="1"/>
</dbReference>
<gene>
    <name evidence="4" type="ORF">SAMN05444354_11783</name>
</gene>
<dbReference type="InterPro" id="IPR042099">
    <property type="entry name" value="ANL_N_sf"/>
</dbReference>
<proteinExistence type="inferred from homology"/>
<dbReference type="AlphaFoldDB" id="A0A1H7YMW6"/>
<dbReference type="PROSITE" id="PS00455">
    <property type="entry name" value="AMP_BINDING"/>
    <property type="match status" value="1"/>
</dbReference>
<keyword evidence="4" id="KW-0436">Ligase</keyword>
<feature type="domain" description="AMP-dependent synthetase/ligase" evidence="2">
    <location>
        <begin position="32"/>
        <end position="381"/>
    </location>
</feature>
<dbReference type="Pfam" id="PF23024">
    <property type="entry name" value="AMP-dom_DIP2-like"/>
    <property type="match status" value="1"/>
</dbReference>
<dbReference type="OrthoDB" id="6297021at2"/>
<dbReference type="GO" id="GO:0006633">
    <property type="term" value="P:fatty acid biosynthetic process"/>
    <property type="evidence" value="ECO:0007669"/>
    <property type="project" value="TreeGrafter"/>
</dbReference>
<dbReference type="RefSeq" id="WP_075009424.1">
    <property type="nucleotide sequence ID" value="NZ_FOAP01000017.1"/>
</dbReference>
<accession>A0A1H7YMW6</accession>
<keyword evidence="5" id="KW-1185">Reference proteome</keyword>
<evidence type="ECO:0000259" key="3">
    <source>
        <dbReference type="Pfam" id="PF23024"/>
    </source>
</evidence>
<dbReference type="EMBL" id="FOAP01000017">
    <property type="protein sequence ID" value="SEM47325.1"/>
    <property type="molecule type" value="Genomic_DNA"/>
</dbReference>
<dbReference type="InterPro" id="IPR025110">
    <property type="entry name" value="AMP-bd_C"/>
</dbReference>
<protein>
    <submittedName>
        <fullName evidence="4">Acyl-CoA synthetase (AMP-forming)/AMP-acid ligase II</fullName>
    </submittedName>
</protein>
<dbReference type="SUPFAM" id="SSF56801">
    <property type="entry name" value="Acetyl-CoA synthetase-like"/>
    <property type="match status" value="1"/>
</dbReference>
<dbReference type="Gene3D" id="3.30.300.30">
    <property type="match status" value="1"/>
</dbReference>
<evidence type="ECO:0000313" key="4">
    <source>
        <dbReference type="EMBL" id="SEM47325.1"/>
    </source>
</evidence>
<dbReference type="GO" id="GO:0016874">
    <property type="term" value="F:ligase activity"/>
    <property type="evidence" value="ECO:0007669"/>
    <property type="project" value="UniProtKB-KW"/>
</dbReference>